<dbReference type="InterPro" id="IPR022742">
    <property type="entry name" value="Hydrolase_4"/>
</dbReference>
<accession>A0A1G5H7Y0</accession>
<dbReference type="Gene3D" id="3.40.50.1820">
    <property type="entry name" value="alpha/beta hydrolase"/>
    <property type="match status" value="1"/>
</dbReference>
<evidence type="ECO:0000313" key="2">
    <source>
        <dbReference type="EMBL" id="SCY59797.1"/>
    </source>
</evidence>
<dbReference type="Proteomes" id="UP000199502">
    <property type="component" value="Unassembled WGS sequence"/>
</dbReference>
<name>A0A1G5H7Y0_9RHOB</name>
<sequence length="315" mass="34445">MEPAPFHQLPGDPLVPARTFWVRSDDGVRLRLGLWEADRPDAAAGTVLLFPGRTEYLEKYAPIARRLTAAGLHVLAIDWRGQGASDRLQADPRPGHIRDFADYQRDVVEMVVAAGELDLPRPWHLLAHSMGGCIGLAALEADLPVDSAVFSAPMWGINLRRIQHGVALGIAYLAGRIGRGGLPAPGSGGSIRTYLLDESFSENLLTHDVDEWARLLREAAHWKDLTIGGASFDWVGKALNECTRLSRIASPEVPMLVSLGSEERIVSGQAIRDRVARWPGAELLEVPGARHEVMMEVAPLRDLFLQAALRRFGAA</sequence>
<dbReference type="AlphaFoldDB" id="A0A1G5H7Y0"/>
<feature type="domain" description="Serine aminopeptidase S33" evidence="1">
    <location>
        <begin position="43"/>
        <end position="296"/>
    </location>
</feature>
<proteinExistence type="predicted"/>
<dbReference type="STRING" id="336292.SAMN05660710_02032"/>
<keyword evidence="3" id="KW-1185">Reference proteome</keyword>
<dbReference type="InterPro" id="IPR029058">
    <property type="entry name" value="AB_hydrolase_fold"/>
</dbReference>
<dbReference type="PANTHER" id="PTHR11614">
    <property type="entry name" value="PHOSPHOLIPASE-RELATED"/>
    <property type="match status" value="1"/>
</dbReference>
<evidence type="ECO:0000259" key="1">
    <source>
        <dbReference type="Pfam" id="PF12146"/>
    </source>
</evidence>
<dbReference type="EMBL" id="FMVT01000006">
    <property type="protein sequence ID" value="SCY59797.1"/>
    <property type="molecule type" value="Genomic_DNA"/>
</dbReference>
<reference evidence="2 3" key="1">
    <citation type="submission" date="2016-10" db="EMBL/GenBank/DDBJ databases">
        <authorList>
            <person name="de Groot N.N."/>
        </authorList>
    </citation>
    <scope>NUCLEOTIDE SEQUENCE [LARGE SCALE GENOMIC DNA]</scope>
    <source>
        <strain evidence="2 3">CGMCC 1.8925</strain>
    </source>
</reference>
<organism evidence="2 3">
    <name type="scientific">Paracoccus tibetensis</name>
    <dbReference type="NCBI Taxonomy" id="336292"/>
    <lineage>
        <taxon>Bacteria</taxon>
        <taxon>Pseudomonadati</taxon>
        <taxon>Pseudomonadota</taxon>
        <taxon>Alphaproteobacteria</taxon>
        <taxon>Rhodobacterales</taxon>
        <taxon>Paracoccaceae</taxon>
        <taxon>Paracoccus</taxon>
    </lineage>
</organism>
<dbReference type="RefSeq" id="WP_090743441.1">
    <property type="nucleotide sequence ID" value="NZ_FMVT01000006.1"/>
</dbReference>
<dbReference type="SUPFAM" id="SSF53474">
    <property type="entry name" value="alpha/beta-Hydrolases"/>
    <property type="match status" value="1"/>
</dbReference>
<dbReference type="InterPro" id="IPR051044">
    <property type="entry name" value="MAG_DAG_Lipase"/>
</dbReference>
<dbReference type="Pfam" id="PF12146">
    <property type="entry name" value="Hydrolase_4"/>
    <property type="match status" value="1"/>
</dbReference>
<evidence type="ECO:0000313" key="3">
    <source>
        <dbReference type="Proteomes" id="UP000199502"/>
    </source>
</evidence>
<gene>
    <name evidence="2" type="ORF">SAMN05660710_02032</name>
</gene>
<protein>
    <submittedName>
        <fullName evidence="2">Lysophospholipase</fullName>
    </submittedName>
</protein>
<dbReference type="OrthoDB" id="9788260at2"/>